<dbReference type="Proteomes" id="UP000297595">
    <property type="component" value="Unassembled WGS sequence"/>
</dbReference>
<comment type="caution">
    <text evidence="1">The sequence shown here is derived from an EMBL/GenBank/DDBJ whole genome shotgun (WGS) entry which is preliminary data.</text>
</comment>
<accession>A0A7C8P8S4</accession>
<gene>
    <name evidence="1" type="ORF">EYR41_005694</name>
</gene>
<evidence type="ECO:0000313" key="1">
    <source>
        <dbReference type="EMBL" id="TGJ69669.1"/>
    </source>
</evidence>
<dbReference type="AlphaFoldDB" id="A0A7C8P8S4"/>
<dbReference type="OrthoDB" id="10517227at2759"/>
<evidence type="ECO:0000313" key="2">
    <source>
        <dbReference type="Proteomes" id="UP000297595"/>
    </source>
</evidence>
<dbReference type="EMBL" id="SOZJ01000003">
    <property type="protein sequence ID" value="TGJ69669.1"/>
    <property type="molecule type" value="Genomic_DNA"/>
</dbReference>
<sequence length="191" mass="20910">MEESIKSLQRVGQDGVKLWDTAVFLQVKLERSQMLKQGNLEIPSPDEILRGNVGNNSAPVVLAKASIDSLLRHFARVCNHTQGKLASGGRKDIMDQIQPGLVLAAVIGAQGSRDIAWTLGFEAHPLVSSLGPVGLRSQADSSASYTEKVTPDRTMQVSPNFFPANWPTELNKLYNFKTDDKRADSPWPLEA</sequence>
<protein>
    <submittedName>
        <fullName evidence="1">Uncharacterized protein</fullName>
    </submittedName>
</protein>
<proteinExistence type="predicted"/>
<organism evidence="1 2">
    <name type="scientific">Orbilia oligospora</name>
    <name type="common">Nematode-trapping fungus</name>
    <name type="synonym">Arthrobotrys oligospora</name>
    <dbReference type="NCBI Taxonomy" id="2813651"/>
    <lineage>
        <taxon>Eukaryota</taxon>
        <taxon>Fungi</taxon>
        <taxon>Dikarya</taxon>
        <taxon>Ascomycota</taxon>
        <taxon>Pezizomycotina</taxon>
        <taxon>Orbiliomycetes</taxon>
        <taxon>Orbiliales</taxon>
        <taxon>Orbiliaceae</taxon>
        <taxon>Orbilia</taxon>
    </lineage>
</organism>
<name>A0A7C8P8S4_ORBOL</name>
<reference evidence="1 2" key="1">
    <citation type="submission" date="2019-03" db="EMBL/GenBank/DDBJ databases">
        <title>Nematode-trapping fungi genome.</title>
        <authorList>
            <person name="Vidal-Diez De Ulzurrun G."/>
        </authorList>
    </citation>
    <scope>NUCLEOTIDE SEQUENCE [LARGE SCALE GENOMIC DNA]</scope>
    <source>
        <strain evidence="1 2">TWF154</strain>
    </source>
</reference>